<keyword evidence="3" id="KW-1185">Reference proteome</keyword>
<organism evidence="2 3">
    <name type="scientific">Oryza meyeriana var. granulata</name>
    <dbReference type="NCBI Taxonomy" id="110450"/>
    <lineage>
        <taxon>Eukaryota</taxon>
        <taxon>Viridiplantae</taxon>
        <taxon>Streptophyta</taxon>
        <taxon>Embryophyta</taxon>
        <taxon>Tracheophyta</taxon>
        <taxon>Spermatophyta</taxon>
        <taxon>Magnoliopsida</taxon>
        <taxon>Liliopsida</taxon>
        <taxon>Poales</taxon>
        <taxon>Poaceae</taxon>
        <taxon>BOP clade</taxon>
        <taxon>Oryzoideae</taxon>
        <taxon>Oryzeae</taxon>
        <taxon>Oryzinae</taxon>
        <taxon>Oryza</taxon>
        <taxon>Oryza meyeriana</taxon>
    </lineage>
</organism>
<proteinExistence type="predicted"/>
<accession>A0A6G1D9X9</accession>
<gene>
    <name evidence="2" type="ORF">E2562_037175</name>
</gene>
<feature type="non-terminal residue" evidence="2">
    <location>
        <position position="63"/>
    </location>
</feature>
<dbReference type="AlphaFoldDB" id="A0A6G1D9X9"/>
<evidence type="ECO:0000313" key="2">
    <source>
        <dbReference type="EMBL" id="KAF0909538.1"/>
    </source>
</evidence>
<dbReference type="Proteomes" id="UP000479710">
    <property type="component" value="Unassembled WGS sequence"/>
</dbReference>
<sequence length="63" mass="6911">MTEPGDGEEKEERAGGHRKKKSSLFDGRRSYMQYVAMRVGKGDLPEVSPARSGVDDDGPEQGQ</sequence>
<dbReference type="EMBL" id="SPHZ02000007">
    <property type="protein sequence ID" value="KAF0909538.1"/>
    <property type="molecule type" value="Genomic_DNA"/>
</dbReference>
<comment type="caution">
    <text evidence="2">The sequence shown here is derived from an EMBL/GenBank/DDBJ whole genome shotgun (WGS) entry which is preliminary data.</text>
</comment>
<protein>
    <submittedName>
        <fullName evidence="2">Uncharacterized protein</fullName>
    </submittedName>
</protein>
<evidence type="ECO:0000256" key="1">
    <source>
        <dbReference type="SAM" id="MobiDB-lite"/>
    </source>
</evidence>
<name>A0A6G1D9X9_9ORYZ</name>
<reference evidence="2 3" key="1">
    <citation type="submission" date="2019-11" db="EMBL/GenBank/DDBJ databases">
        <title>Whole genome sequence of Oryza granulata.</title>
        <authorList>
            <person name="Li W."/>
        </authorList>
    </citation>
    <scope>NUCLEOTIDE SEQUENCE [LARGE SCALE GENOMIC DNA]</scope>
    <source>
        <strain evidence="3">cv. Menghai</strain>
        <tissue evidence="2">Leaf</tissue>
    </source>
</reference>
<evidence type="ECO:0000313" key="3">
    <source>
        <dbReference type="Proteomes" id="UP000479710"/>
    </source>
</evidence>
<feature type="region of interest" description="Disordered" evidence="1">
    <location>
        <begin position="1"/>
        <end position="63"/>
    </location>
</feature>